<gene>
    <name evidence="2" type="ORF">IMG5_109210</name>
</gene>
<dbReference type="Gene3D" id="3.30.160.60">
    <property type="entry name" value="Classic Zinc Finger"/>
    <property type="match status" value="1"/>
</dbReference>
<dbReference type="AlphaFoldDB" id="G0QTJ1"/>
<dbReference type="CDD" id="cd19756">
    <property type="entry name" value="Bbox2"/>
    <property type="match status" value="1"/>
</dbReference>
<dbReference type="GO" id="GO:0008270">
    <property type="term" value="F:zinc ion binding"/>
    <property type="evidence" value="ECO:0007669"/>
    <property type="project" value="InterPro"/>
</dbReference>
<evidence type="ECO:0000313" key="2">
    <source>
        <dbReference type="EMBL" id="EGR31462.1"/>
    </source>
</evidence>
<dbReference type="Pfam" id="PF00643">
    <property type="entry name" value="zf-B_box"/>
    <property type="match status" value="1"/>
</dbReference>
<dbReference type="EMBL" id="GL983859">
    <property type="protein sequence ID" value="EGR31462.1"/>
    <property type="molecule type" value="Genomic_DNA"/>
</dbReference>
<proteinExistence type="predicted"/>
<dbReference type="SUPFAM" id="SSF57845">
    <property type="entry name" value="B-box zinc-binding domain"/>
    <property type="match status" value="1"/>
</dbReference>
<dbReference type="GeneID" id="14907588"/>
<organism evidence="2 3">
    <name type="scientific">Ichthyophthirius multifiliis</name>
    <name type="common">White spot disease agent</name>
    <name type="synonym">Ich</name>
    <dbReference type="NCBI Taxonomy" id="5932"/>
    <lineage>
        <taxon>Eukaryota</taxon>
        <taxon>Sar</taxon>
        <taxon>Alveolata</taxon>
        <taxon>Ciliophora</taxon>
        <taxon>Intramacronucleata</taxon>
        <taxon>Oligohymenophorea</taxon>
        <taxon>Hymenostomatida</taxon>
        <taxon>Ophryoglenina</taxon>
        <taxon>Ichthyophthirius</taxon>
    </lineage>
</organism>
<dbReference type="eggNOG" id="KOG2177">
    <property type="taxonomic scope" value="Eukaryota"/>
</dbReference>
<sequence>MPNICKLHYKIIDIVCVDCKQKICPNCALFGKHKNHFVKTEDEVLTEIIKRAETLIGMFKIIEKGPKDAINLIQIWKNNVWKKLSAFCENQNEESYSLDLMADENDINNENDIINQGKLQFRKTFGRVLI</sequence>
<accession>G0QTJ1</accession>
<dbReference type="OrthoDB" id="76105at2759"/>
<dbReference type="STRING" id="857967.G0QTJ1"/>
<keyword evidence="3" id="KW-1185">Reference proteome</keyword>
<protein>
    <recommendedName>
        <fullName evidence="1">B box-type domain-containing protein</fullName>
    </recommendedName>
</protein>
<name>G0QTJ1_ICHMU</name>
<dbReference type="InterPro" id="IPR000315">
    <property type="entry name" value="Znf_B-box"/>
</dbReference>
<feature type="domain" description="B box-type" evidence="1">
    <location>
        <begin position="3"/>
        <end position="38"/>
    </location>
</feature>
<evidence type="ECO:0000313" key="3">
    <source>
        <dbReference type="Proteomes" id="UP000008983"/>
    </source>
</evidence>
<dbReference type="RefSeq" id="XP_004034948.1">
    <property type="nucleotide sequence ID" value="XM_004034900.1"/>
</dbReference>
<dbReference type="InParanoid" id="G0QTJ1"/>
<dbReference type="Proteomes" id="UP000008983">
    <property type="component" value="Unassembled WGS sequence"/>
</dbReference>
<reference evidence="2 3" key="1">
    <citation type="submission" date="2011-07" db="EMBL/GenBank/DDBJ databases">
        <authorList>
            <person name="Coyne R."/>
            <person name="Brami D."/>
            <person name="Johnson J."/>
            <person name="Hostetler J."/>
            <person name="Hannick L."/>
            <person name="Clark T."/>
            <person name="Cassidy-Hanley D."/>
            <person name="Inman J."/>
        </authorList>
    </citation>
    <scope>NUCLEOTIDE SEQUENCE [LARGE SCALE GENOMIC DNA]</scope>
    <source>
        <strain evidence="2 3">G5</strain>
    </source>
</reference>
<evidence type="ECO:0000259" key="1">
    <source>
        <dbReference type="Pfam" id="PF00643"/>
    </source>
</evidence>